<evidence type="ECO:0000313" key="3">
    <source>
        <dbReference type="EMBL" id="GDY49471.1"/>
    </source>
</evidence>
<dbReference type="GO" id="GO:0005737">
    <property type="term" value="C:cytoplasm"/>
    <property type="evidence" value="ECO:0007669"/>
    <property type="project" value="TreeGrafter"/>
</dbReference>
<dbReference type="Gene3D" id="3.50.50.60">
    <property type="entry name" value="FAD/NAD(P)-binding domain"/>
    <property type="match status" value="1"/>
</dbReference>
<evidence type="ECO:0000256" key="1">
    <source>
        <dbReference type="ARBA" id="ARBA00023002"/>
    </source>
</evidence>
<sequence>MTPDGLPAIGPVPGYDNVLVAAGHAMLGITLAPVTGHLVQRMLLDGTVPPEVEPFLPDRFTPPSAGYPGHP</sequence>
<dbReference type="InterPro" id="IPR006076">
    <property type="entry name" value="FAD-dep_OxRdtase"/>
</dbReference>
<dbReference type="GO" id="GO:0016491">
    <property type="term" value="F:oxidoreductase activity"/>
    <property type="evidence" value="ECO:0007669"/>
    <property type="project" value="UniProtKB-KW"/>
</dbReference>
<comment type="caution">
    <text evidence="3">The sequence shown here is derived from an EMBL/GenBank/DDBJ whole genome shotgun (WGS) entry which is preliminary data.</text>
</comment>
<dbReference type="OrthoDB" id="9806257at2"/>
<dbReference type="Pfam" id="PF01266">
    <property type="entry name" value="DAO"/>
    <property type="match status" value="1"/>
</dbReference>
<organism evidence="3 4">
    <name type="scientific">Streptomyces violaceusniger</name>
    <dbReference type="NCBI Taxonomy" id="68280"/>
    <lineage>
        <taxon>Bacteria</taxon>
        <taxon>Bacillati</taxon>
        <taxon>Actinomycetota</taxon>
        <taxon>Actinomycetes</taxon>
        <taxon>Kitasatosporales</taxon>
        <taxon>Streptomycetaceae</taxon>
        <taxon>Streptomyces</taxon>
        <taxon>Streptomyces violaceusniger group</taxon>
    </lineage>
</organism>
<keyword evidence="1" id="KW-0560">Oxidoreductase</keyword>
<evidence type="ECO:0000259" key="2">
    <source>
        <dbReference type="Pfam" id="PF01266"/>
    </source>
</evidence>
<dbReference type="PANTHER" id="PTHR13847">
    <property type="entry name" value="SARCOSINE DEHYDROGENASE-RELATED"/>
    <property type="match status" value="1"/>
</dbReference>
<dbReference type="InterPro" id="IPR036188">
    <property type="entry name" value="FAD/NAD-bd_sf"/>
</dbReference>
<protein>
    <recommendedName>
        <fullName evidence="2">FAD dependent oxidoreductase domain-containing protein</fullName>
    </recommendedName>
</protein>
<feature type="domain" description="FAD dependent oxidoreductase" evidence="2">
    <location>
        <begin position="2"/>
        <end position="40"/>
    </location>
</feature>
<proteinExistence type="predicted"/>
<keyword evidence="4" id="KW-1185">Reference proteome</keyword>
<dbReference type="AlphaFoldDB" id="A0A4D4KJZ7"/>
<accession>A0A4D4KJZ7</accession>
<name>A0A4D4KJZ7_STRVO</name>
<dbReference type="EMBL" id="BJHW01000001">
    <property type="protein sequence ID" value="GDY49471.1"/>
    <property type="molecule type" value="Genomic_DNA"/>
</dbReference>
<dbReference type="SUPFAM" id="SSF51905">
    <property type="entry name" value="FAD/NAD(P)-binding domain"/>
    <property type="match status" value="1"/>
</dbReference>
<dbReference type="PANTHER" id="PTHR13847:SF289">
    <property type="entry name" value="GLYCINE OXIDASE"/>
    <property type="match status" value="1"/>
</dbReference>
<reference evidence="3 4" key="1">
    <citation type="journal article" date="2020" name="Int. J. Syst. Evol. Microbiol.">
        <title>Reclassification of Streptomyces castelarensis and Streptomyces sporoclivatus as later heterotypic synonyms of Streptomyces antimycoticus.</title>
        <authorList>
            <person name="Komaki H."/>
            <person name="Tamura T."/>
        </authorList>
    </citation>
    <scope>NUCLEOTIDE SEQUENCE [LARGE SCALE GENOMIC DNA]</scope>
    <source>
        <strain evidence="3 4">NBRC 13459</strain>
    </source>
</reference>
<evidence type="ECO:0000313" key="4">
    <source>
        <dbReference type="Proteomes" id="UP000301309"/>
    </source>
</evidence>
<dbReference type="Proteomes" id="UP000301309">
    <property type="component" value="Unassembled WGS sequence"/>
</dbReference>
<gene>
    <name evidence="3" type="ORF">SVIO_000940</name>
</gene>